<keyword evidence="2" id="KW-0472">Membrane</keyword>
<keyword evidence="3" id="KW-0732">Signal</keyword>
<feature type="region of interest" description="Disordered" evidence="1">
    <location>
        <begin position="214"/>
        <end position="245"/>
    </location>
</feature>
<evidence type="ECO:0000313" key="5">
    <source>
        <dbReference type="Proteomes" id="UP001295423"/>
    </source>
</evidence>
<feature type="signal peptide" evidence="3">
    <location>
        <begin position="1"/>
        <end position="21"/>
    </location>
</feature>
<comment type="caution">
    <text evidence="4">The sequence shown here is derived from an EMBL/GenBank/DDBJ whole genome shotgun (WGS) entry which is preliminary data.</text>
</comment>
<feature type="chain" id="PRO_5042128881" description="Subtilisin" evidence="3">
    <location>
        <begin position="22"/>
        <end position="425"/>
    </location>
</feature>
<gene>
    <name evidence="4" type="ORF">CYCCA115_LOCUS22380</name>
</gene>
<reference evidence="4" key="1">
    <citation type="submission" date="2023-08" db="EMBL/GenBank/DDBJ databases">
        <authorList>
            <person name="Audoor S."/>
            <person name="Bilcke G."/>
        </authorList>
    </citation>
    <scope>NUCLEOTIDE SEQUENCE</scope>
</reference>
<evidence type="ECO:0000256" key="1">
    <source>
        <dbReference type="SAM" id="MobiDB-lite"/>
    </source>
</evidence>
<feature type="transmembrane region" description="Helical" evidence="2">
    <location>
        <begin position="389"/>
        <end position="409"/>
    </location>
</feature>
<proteinExistence type="predicted"/>
<organism evidence="4 5">
    <name type="scientific">Cylindrotheca closterium</name>
    <dbReference type="NCBI Taxonomy" id="2856"/>
    <lineage>
        <taxon>Eukaryota</taxon>
        <taxon>Sar</taxon>
        <taxon>Stramenopiles</taxon>
        <taxon>Ochrophyta</taxon>
        <taxon>Bacillariophyta</taxon>
        <taxon>Bacillariophyceae</taxon>
        <taxon>Bacillariophycidae</taxon>
        <taxon>Bacillariales</taxon>
        <taxon>Bacillariaceae</taxon>
        <taxon>Cylindrotheca</taxon>
    </lineage>
</organism>
<dbReference type="AlphaFoldDB" id="A0AAD2G9R0"/>
<sequence>MRHLLSILSLGVVTATMPIYGNPNVAAHSRELAIDTIQADSELGTKLLSQARRLDDSGVDMSWVVGYSIKFQGCHHVSQWNDDADENDQVRIQTKRLIRFRLCPSDYCSTSSSGGCSSGYGDYIIDMNSFLDVYFEAVSEQNQYTCQNAYSNCDCQNNGADDYNEEMCYYDCYNAQGVADICMDNNPYDEDGQNQQRFQIQDYADCQETNFNNRRQLDDAGNDQGENQQEDNQDQQDQQQQENQNQYYEENAPEYYIGPYCSEQGGSIYLGLFYDDTCTTFADNKGGSYTFKTLTGQELPYASKTIITHDCVSCQQVDNGENNNNYNNYGVSDVCGQIYEEAGKCEKQLYSAGVVAYPNQNACNYIKGIKVVRKDGIITQVGSKADKTASIFIGIFVVAFVLLAAYVYYLKTKLDRVSINLADKL</sequence>
<name>A0AAD2G9R0_9STRA</name>
<evidence type="ECO:0000313" key="4">
    <source>
        <dbReference type="EMBL" id="CAJ1966797.1"/>
    </source>
</evidence>
<protein>
    <recommendedName>
        <fullName evidence="6">Subtilisin</fullName>
    </recommendedName>
</protein>
<evidence type="ECO:0000256" key="2">
    <source>
        <dbReference type="SAM" id="Phobius"/>
    </source>
</evidence>
<keyword evidence="2" id="KW-0812">Transmembrane</keyword>
<keyword evidence="2" id="KW-1133">Transmembrane helix</keyword>
<evidence type="ECO:0000256" key="3">
    <source>
        <dbReference type="SAM" id="SignalP"/>
    </source>
</evidence>
<keyword evidence="5" id="KW-1185">Reference proteome</keyword>
<accession>A0AAD2G9R0</accession>
<feature type="compositionally biased region" description="Low complexity" evidence="1">
    <location>
        <begin position="235"/>
        <end position="245"/>
    </location>
</feature>
<dbReference type="EMBL" id="CAKOGP040002313">
    <property type="protein sequence ID" value="CAJ1966797.1"/>
    <property type="molecule type" value="Genomic_DNA"/>
</dbReference>
<evidence type="ECO:0008006" key="6">
    <source>
        <dbReference type="Google" id="ProtNLM"/>
    </source>
</evidence>
<dbReference type="Proteomes" id="UP001295423">
    <property type="component" value="Unassembled WGS sequence"/>
</dbReference>